<name>A0A0P9CL45_9CHLR</name>
<dbReference type="AlphaFoldDB" id="A0A0P9CL45"/>
<evidence type="ECO:0000313" key="1">
    <source>
        <dbReference type="EMBL" id="KPV46142.1"/>
    </source>
</evidence>
<dbReference type="Proteomes" id="UP000050509">
    <property type="component" value="Unassembled WGS sequence"/>
</dbReference>
<evidence type="ECO:0000313" key="2">
    <source>
        <dbReference type="Proteomes" id="UP000050509"/>
    </source>
</evidence>
<accession>A0A0P9CL45</accession>
<proteinExistence type="predicted"/>
<protein>
    <submittedName>
        <fullName evidence="1">Uncharacterized protein</fullName>
    </submittedName>
</protein>
<comment type="caution">
    <text evidence="1">The sequence shown here is derived from an EMBL/GenBank/DDBJ whole genome shotgun (WGS) entry which is preliminary data.</text>
</comment>
<gene>
    <name evidence="1" type="ORF">SE17_43590</name>
</gene>
<reference evidence="1 2" key="1">
    <citation type="submission" date="2015-09" db="EMBL/GenBank/DDBJ databases">
        <title>Draft genome sequence of Kouleothrix aurantiaca JCM 19913.</title>
        <authorList>
            <person name="Hemp J."/>
        </authorList>
    </citation>
    <scope>NUCLEOTIDE SEQUENCE [LARGE SCALE GENOMIC DNA]</scope>
    <source>
        <strain evidence="1 2">COM-B</strain>
    </source>
</reference>
<dbReference type="EMBL" id="LJCR01003621">
    <property type="protein sequence ID" value="KPV46142.1"/>
    <property type="molecule type" value="Genomic_DNA"/>
</dbReference>
<organism evidence="1 2">
    <name type="scientific">Kouleothrix aurantiaca</name>
    <dbReference type="NCBI Taxonomy" id="186479"/>
    <lineage>
        <taxon>Bacteria</taxon>
        <taxon>Bacillati</taxon>
        <taxon>Chloroflexota</taxon>
        <taxon>Chloroflexia</taxon>
        <taxon>Chloroflexales</taxon>
        <taxon>Roseiflexineae</taxon>
        <taxon>Roseiflexaceae</taxon>
        <taxon>Kouleothrix</taxon>
    </lineage>
</organism>
<sequence length="94" mass="10471">MTIPPRPDDKLSFRHWLINAALQILKEPQYGKMLVKRAVHDDVALPIAICRSAEDMANAVERQLLLGALASAIPSPATEAARKIWEAYDKYASE</sequence>
<keyword evidence="2" id="KW-1185">Reference proteome</keyword>